<dbReference type="Gene3D" id="3.80.10.10">
    <property type="entry name" value="Ribonuclease Inhibitor"/>
    <property type="match status" value="2"/>
</dbReference>
<dbReference type="GO" id="GO:0005886">
    <property type="term" value="C:plasma membrane"/>
    <property type="evidence" value="ECO:0007669"/>
    <property type="project" value="TreeGrafter"/>
</dbReference>
<evidence type="ECO:0000256" key="7">
    <source>
        <dbReference type="ARBA" id="ARBA00023136"/>
    </source>
</evidence>
<dbReference type="eggNOG" id="KOG0619">
    <property type="taxonomic scope" value="Eukaryota"/>
</dbReference>
<dbReference type="VEuPathDB" id="VectorBase:MDOMA2_019627"/>
<feature type="transmembrane region" description="Helical" evidence="9">
    <location>
        <begin position="507"/>
        <end position="528"/>
    </location>
</feature>
<evidence type="ECO:0000256" key="6">
    <source>
        <dbReference type="ARBA" id="ARBA00022989"/>
    </source>
</evidence>
<evidence type="ECO:0000256" key="9">
    <source>
        <dbReference type="SAM" id="Phobius"/>
    </source>
</evidence>
<keyword evidence="4 10" id="KW-0732">Signal</keyword>
<gene>
    <name evidence="11" type="primary">101900788</name>
</gene>
<keyword evidence="7 9" id="KW-0472">Membrane</keyword>
<dbReference type="GO" id="GO:0007165">
    <property type="term" value="P:signal transduction"/>
    <property type="evidence" value="ECO:0007669"/>
    <property type="project" value="TreeGrafter"/>
</dbReference>
<dbReference type="EnsemblMetazoa" id="MDOA013522-RA">
    <property type="protein sequence ID" value="MDOA013522-PA"/>
    <property type="gene ID" value="MDOA013522"/>
</dbReference>
<evidence type="ECO:0000256" key="10">
    <source>
        <dbReference type="SAM" id="SignalP"/>
    </source>
</evidence>
<name>A0A1I8NBG2_MUSDO</name>
<dbReference type="SMART" id="SM00369">
    <property type="entry name" value="LRR_TYP"/>
    <property type="match status" value="9"/>
</dbReference>
<protein>
    <recommendedName>
        <fullName evidence="12">Leucine rich repeat protein</fullName>
    </recommendedName>
</protein>
<comment type="subcellular location">
    <subcellularLocation>
        <location evidence="1">Membrane</location>
        <topology evidence="1">Single-pass membrane protein</topology>
    </subcellularLocation>
</comment>
<dbReference type="InterPro" id="IPR001611">
    <property type="entry name" value="Leu-rich_rpt"/>
</dbReference>
<dbReference type="GO" id="GO:0038023">
    <property type="term" value="F:signaling receptor activity"/>
    <property type="evidence" value="ECO:0007669"/>
    <property type="project" value="TreeGrafter"/>
</dbReference>
<evidence type="ECO:0000256" key="3">
    <source>
        <dbReference type="ARBA" id="ARBA00022692"/>
    </source>
</evidence>
<keyword evidence="5" id="KW-0677">Repeat</keyword>
<evidence type="ECO:0000256" key="8">
    <source>
        <dbReference type="ARBA" id="ARBA00023180"/>
    </source>
</evidence>
<keyword evidence="6 9" id="KW-1133">Transmembrane helix</keyword>
<dbReference type="RefSeq" id="XP_005183925.2">
    <property type="nucleotide sequence ID" value="XM_005183868.4"/>
</dbReference>
<dbReference type="VEuPathDB" id="VectorBase:MDOA013522"/>
<dbReference type="Pfam" id="PF00560">
    <property type="entry name" value="LRR_1"/>
    <property type="match status" value="1"/>
</dbReference>
<dbReference type="PROSITE" id="PS51450">
    <property type="entry name" value="LRR"/>
    <property type="match status" value="3"/>
</dbReference>
<dbReference type="SUPFAM" id="SSF52058">
    <property type="entry name" value="L domain-like"/>
    <property type="match status" value="1"/>
</dbReference>
<evidence type="ECO:0000256" key="1">
    <source>
        <dbReference type="ARBA" id="ARBA00004167"/>
    </source>
</evidence>
<evidence type="ECO:0000256" key="5">
    <source>
        <dbReference type="ARBA" id="ARBA00022737"/>
    </source>
</evidence>
<accession>A0A1I8NBG2</accession>
<dbReference type="PRINTS" id="PR00019">
    <property type="entry name" value="LEURICHRPT"/>
</dbReference>
<keyword evidence="3 9" id="KW-0812">Transmembrane</keyword>
<sequence length="556" mass="63122">MRKIRRKKKKNMPAMGKCLWLLSSMLLLLALQSSDKVTGTIVNLPQNCPTSSSTSCMLTNLTDSYEDALKVNGPSMPAIQALVVQNSALRRVPTRLLEVMPNLQKLLLLSCGLNNLYEKDFIDVKRLKILTLEGNSIFSMAKNVFQPLGGSLEELQLRSNRIHIVNRQAFGGLKNLKFLDISYNNIISLQGGLFEDLINLEHLDVSHNDVEAIDANTFGKNSKLTSLNLSDNKFSVFEPNSLSHFGHLHLVDLSNTLLEDFHIQSVDVLQISNSGLKNCNINGGVLRLLAANNSLSGLKITQKLVVQEIDIQGNYFETLDDFQGMVNLQQLDVSHNHINRLISQRSTSIYLQLPNLECLNLAHNRLRDLSPNEFLMMSKLRSLDLSHNHLLQLSTTTILKPLRDLQYLYLDNNHLIEFNCSTLKQQHGNLQQLSLDQNDWEDQYQAELLLELQKQNISVTRHRSGDNVAVASHGGGYHESPRLLENYEKQQLVGVSSIHPYWTLRDVLALLTLLLVLLILLLQFFRILQEEQCCRRRFLRHDREAEQPLVQNSSVL</sequence>
<feature type="chain" id="PRO_5044561469" description="Leucine rich repeat protein" evidence="10">
    <location>
        <begin position="31"/>
        <end position="556"/>
    </location>
</feature>
<dbReference type="PANTHER" id="PTHR24365">
    <property type="entry name" value="TOLL-LIKE RECEPTOR"/>
    <property type="match status" value="1"/>
</dbReference>
<dbReference type="OrthoDB" id="2013775at2759"/>
<dbReference type="STRING" id="7370.A0A1I8NBG2"/>
<dbReference type="KEGG" id="mde:101900788"/>
<evidence type="ECO:0008006" key="12">
    <source>
        <dbReference type="Google" id="ProtNLM"/>
    </source>
</evidence>
<dbReference type="InterPro" id="IPR003591">
    <property type="entry name" value="Leu-rich_rpt_typical-subtyp"/>
</dbReference>
<evidence type="ECO:0000256" key="4">
    <source>
        <dbReference type="ARBA" id="ARBA00022729"/>
    </source>
</evidence>
<dbReference type="PANTHER" id="PTHR24365:SF541">
    <property type="entry name" value="PROTEIN TOLL-RELATED"/>
    <property type="match status" value="1"/>
</dbReference>
<reference evidence="11" key="1">
    <citation type="submission" date="2020-05" db="UniProtKB">
        <authorList>
            <consortium name="EnsemblMetazoa"/>
        </authorList>
    </citation>
    <scope>IDENTIFICATION</scope>
    <source>
        <strain evidence="11">Aabys</strain>
    </source>
</reference>
<organism evidence="11">
    <name type="scientific">Musca domestica</name>
    <name type="common">House fly</name>
    <dbReference type="NCBI Taxonomy" id="7370"/>
    <lineage>
        <taxon>Eukaryota</taxon>
        <taxon>Metazoa</taxon>
        <taxon>Ecdysozoa</taxon>
        <taxon>Arthropoda</taxon>
        <taxon>Hexapoda</taxon>
        <taxon>Insecta</taxon>
        <taxon>Pterygota</taxon>
        <taxon>Neoptera</taxon>
        <taxon>Endopterygota</taxon>
        <taxon>Diptera</taxon>
        <taxon>Brachycera</taxon>
        <taxon>Muscomorpha</taxon>
        <taxon>Muscoidea</taxon>
        <taxon>Muscidae</taxon>
        <taxon>Musca</taxon>
    </lineage>
</organism>
<dbReference type="AlphaFoldDB" id="A0A1I8NBG2"/>
<evidence type="ECO:0000256" key="2">
    <source>
        <dbReference type="ARBA" id="ARBA00022614"/>
    </source>
</evidence>
<evidence type="ECO:0000313" key="11">
    <source>
        <dbReference type="EnsemblMetazoa" id="MDOA013522-PA"/>
    </source>
</evidence>
<dbReference type="InterPro" id="IPR032675">
    <property type="entry name" value="LRR_dom_sf"/>
</dbReference>
<proteinExistence type="predicted"/>
<feature type="signal peptide" evidence="10">
    <location>
        <begin position="1"/>
        <end position="30"/>
    </location>
</feature>
<keyword evidence="2" id="KW-0433">Leucine-rich repeat</keyword>
<dbReference type="Pfam" id="PF13855">
    <property type="entry name" value="LRR_8"/>
    <property type="match status" value="2"/>
</dbReference>
<keyword evidence="8" id="KW-0325">Glycoprotein</keyword>